<feature type="region of interest" description="Disordered" evidence="1">
    <location>
        <begin position="86"/>
        <end position="106"/>
    </location>
</feature>
<sequence length="579" mass="64695">MPSQPDNCTAAFRVGTAPSSSSVLSSSRKIPNRKFFHNVQPSFAVSRPTAQQLKFLDNSDPGKNVVVRKNAREWVHRNKQQVLDVRTKRPESKGKNKHEVDRALEPRRKDKGPWRIVVMSDPRLDVAAGKPDPFDAFPAVGRKIDHIIEYFLTSCPEEIPCSDDKYAWRPQDPQLQLSKENTVLGNMAEGYASFVLWLYATTLIRDGTTGTSMSEETLYYYRLSLEAIQKALNEIDGGFDDPLIRALGCFAACACFGGMFEAAQMHSDAMCKTITLRGKGDIAAGFSACTPFTRKASQWCEFGVAAYKRVLSALPYMPPPTNTALPYNMILQSERLAYTTFTNIPPVSLSIQNIFLMLHQIALAQGQRSVTKEKALDRANTDSVTIRLLYDAEYALLQMIDTQKSPDHTYSAVDIMFTEACQLFLWIGARDLPYELKLCDQFVVFLKDAIARVLQNTLLPVGTVLPNPVVHCTPAGLSVPATSNPSAPHINASPRAAQNATLWALYLGTITTGVRSRPDYGWYSEHFRLQAQAMGLRTLQDVEMVIKLFPYSTKWRWSNIRKLEPLIGDYKSSGTVGRE</sequence>
<keyword evidence="3" id="KW-1185">Reference proteome</keyword>
<dbReference type="AlphaFoldDB" id="A0A2V1DUP7"/>
<dbReference type="OrthoDB" id="3796409at2759"/>
<organism evidence="2 3">
    <name type="scientific">Periconia macrospinosa</name>
    <dbReference type="NCBI Taxonomy" id="97972"/>
    <lineage>
        <taxon>Eukaryota</taxon>
        <taxon>Fungi</taxon>
        <taxon>Dikarya</taxon>
        <taxon>Ascomycota</taxon>
        <taxon>Pezizomycotina</taxon>
        <taxon>Dothideomycetes</taxon>
        <taxon>Pleosporomycetidae</taxon>
        <taxon>Pleosporales</taxon>
        <taxon>Massarineae</taxon>
        <taxon>Periconiaceae</taxon>
        <taxon>Periconia</taxon>
    </lineage>
</organism>
<evidence type="ECO:0000313" key="3">
    <source>
        <dbReference type="Proteomes" id="UP000244855"/>
    </source>
</evidence>
<protein>
    <submittedName>
        <fullName evidence="2">Uncharacterized protein</fullName>
    </submittedName>
</protein>
<proteinExistence type="predicted"/>
<dbReference type="PANTHER" id="PTHR37540">
    <property type="entry name" value="TRANSCRIPTION FACTOR (ACR-2), PUTATIVE-RELATED-RELATED"/>
    <property type="match status" value="1"/>
</dbReference>
<reference evidence="2 3" key="1">
    <citation type="journal article" date="2018" name="Sci. Rep.">
        <title>Comparative genomics provides insights into the lifestyle and reveals functional heterogeneity of dark septate endophytic fungi.</title>
        <authorList>
            <person name="Knapp D.G."/>
            <person name="Nemeth J.B."/>
            <person name="Barry K."/>
            <person name="Hainaut M."/>
            <person name="Henrissat B."/>
            <person name="Johnson J."/>
            <person name="Kuo A."/>
            <person name="Lim J.H.P."/>
            <person name="Lipzen A."/>
            <person name="Nolan M."/>
            <person name="Ohm R.A."/>
            <person name="Tamas L."/>
            <person name="Grigoriev I.V."/>
            <person name="Spatafora J.W."/>
            <person name="Nagy L.G."/>
            <person name="Kovacs G.M."/>
        </authorList>
    </citation>
    <scope>NUCLEOTIDE SEQUENCE [LARGE SCALE GENOMIC DNA]</scope>
    <source>
        <strain evidence="2 3">DSE2036</strain>
    </source>
</reference>
<name>A0A2V1DUP7_9PLEO</name>
<dbReference type="EMBL" id="KZ805348">
    <property type="protein sequence ID" value="PVI02053.1"/>
    <property type="molecule type" value="Genomic_DNA"/>
</dbReference>
<dbReference type="PANTHER" id="PTHR37540:SF5">
    <property type="entry name" value="TRANSCRIPTION FACTOR DOMAIN-CONTAINING PROTEIN"/>
    <property type="match status" value="1"/>
</dbReference>
<dbReference type="Proteomes" id="UP000244855">
    <property type="component" value="Unassembled WGS sequence"/>
</dbReference>
<gene>
    <name evidence="2" type="ORF">DM02DRAFT_560465</name>
</gene>
<accession>A0A2V1DUP7</accession>
<evidence type="ECO:0000256" key="1">
    <source>
        <dbReference type="SAM" id="MobiDB-lite"/>
    </source>
</evidence>
<evidence type="ECO:0000313" key="2">
    <source>
        <dbReference type="EMBL" id="PVI02053.1"/>
    </source>
</evidence>
<feature type="region of interest" description="Disordered" evidence="1">
    <location>
        <begin position="1"/>
        <end position="28"/>
    </location>
</feature>